<evidence type="ECO:0000256" key="1">
    <source>
        <dbReference type="ARBA" id="ARBA00022801"/>
    </source>
</evidence>
<sequence>MKLTFCGGARTVTGSNYLLETGKTKILIDCGLRQGGPYVERLNFEPFPYKPSEIDAVLITHGHIDHIGRLPKLYKDGFKGRIYSTPPTKDFAEILLLDSEHILREEAKKHRQPPLYEISDISRLMPLWQKVPYHQKFKVGGVEAEFYNAGHILGSSSILTTIEGKKIVFSGDLGSLPAALVKPIEYLENADYALVESVYGNRTHEETRARKDQLEDLIEETIKAKGVLMIPSFALERTQELLYELNELVENGRIPRVPVFIDSPLSIKLTSVYQKYSRDPEFFSQESIELIRGGDAIFAFPGLRMTLTTIQSREINEVPPPKVIVAGAGMSNGGRILHHEHRYLSDPGSALLFIGYQAKDSLGRFIENGAKSVKIFGDEIPVRCKIKTISGYSAHADQPQLLRWLEPMRLHLKKVFVVQGEEEEALPLAQKIKDKLALETEVPILGQTVVL</sequence>
<feature type="domain" description="Metallo-beta-lactamase" evidence="2">
    <location>
        <begin position="13"/>
        <end position="225"/>
    </location>
</feature>
<protein>
    <submittedName>
        <fullName evidence="4">MBL fold hydrolase</fullName>
    </submittedName>
</protein>
<dbReference type="Proteomes" id="UP000230775">
    <property type="component" value="Unassembled WGS sequence"/>
</dbReference>
<dbReference type="Pfam" id="PF00753">
    <property type="entry name" value="Lactamase_B"/>
    <property type="match status" value="1"/>
</dbReference>
<dbReference type="InterPro" id="IPR022712">
    <property type="entry name" value="Beta_Casp"/>
</dbReference>
<organism evidence="4 5">
    <name type="scientific">Candidatus Shapirobacteria bacterium CG09_land_8_20_14_0_10_39_12</name>
    <dbReference type="NCBI Taxonomy" id="1974885"/>
    <lineage>
        <taxon>Bacteria</taxon>
        <taxon>Candidatus Shapironibacteriota</taxon>
    </lineage>
</organism>
<evidence type="ECO:0000259" key="2">
    <source>
        <dbReference type="SMART" id="SM00849"/>
    </source>
</evidence>
<dbReference type="InterPro" id="IPR011108">
    <property type="entry name" value="RMMBL"/>
</dbReference>
<dbReference type="AlphaFoldDB" id="A0A2H0WQA9"/>
<dbReference type="EMBL" id="PEZI01000016">
    <property type="protein sequence ID" value="PIS14805.1"/>
    <property type="molecule type" value="Genomic_DNA"/>
</dbReference>
<feature type="domain" description="Beta-Casp" evidence="3">
    <location>
        <begin position="238"/>
        <end position="366"/>
    </location>
</feature>
<dbReference type="GO" id="GO:0004521">
    <property type="term" value="F:RNA endonuclease activity"/>
    <property type="evidence" value="ECO:0007669"/>
    <property type="project" value="TreeGrafter"/>
</dbReference>
<evidence type="ECO:0000259" key="3">
    <source>
        <dbReference type="SMART" id="SM01027"/>
    </source>
</evidence>
<comment type="caution">
    <text evidence="4">The sequence shown here is derived from an EMBL/GenBank/DDBJ whole genome shotgun (WGS) entry which is preliminary data.</text>
</comment>
<dbReference type="InterPro" id="IPR050698">
    <property type="entry name" value="MBL"/>
</dbReference>
<keyword evidence="1 4" id="KW-0378">Hydrolase</keyword>
<proteinExistence type="predicted"/>
<dbReference type="SMART" id="SM01027">
    <property type="entry name" value="Beta-Casp"/>
    <property type="match status" value="1"/>
</dbReference>
<reference evidence="5" key="1">
    <citation type="submission" date="2017-09" db="EMBL/GenBank/DDBJ databases">
        <title>Depth-based differentiation of microbial function through sediment-hosted aquifers and enrichment of novel symbionts in the deep terrestrial subsurface.</title>
        <authorList>
            <person name="Probst A.J."/>
            <person name="Ladd B."/>
            <person name="Jarett J.K."/>
            <person name="Geller-Mcgrath D.E."/>
            <person name="Sieber C.M.K."/>
            <person name="Emerson J.B."/>
            <person name="Anantharaman K."/>
            <person name="Thomas B.C."/>
            <person name="Malmstrom R."/>
            <person name="Stieglmeier M."/>
            <person name="Klingl A."/>
            <person name="Woyke T."/>
            <person name="Ryan C.M."/>
            <person name="Banfield J.F."/>
        </authorList>
    </citation>
    <scope>NUCLEOTIDE SEQUENCE [LARGE SCALE GENOMIC DNA]</scope>
</reference>
<evidence type="ECO:0000313" key="4">
    <source>
        <dbReference type="EMBL" id="PIS14805.1"/>
    </source>
</evidence>
<dbReference type="CDD" id="cd16295">
    <property type="entry name" value="TTHA0252-CPSF-like_MBL-fold"/>
    <property type="match status" value="1"/>
</dbReference>
<dbReference type="InterPro" id="IPR001279">
    <property type="entry name" value="Metallo-B-lactamas"/>
</dbReference>
<dbReference type="SMART" id="SM00849">
    <property type="entry name" value="Lactamase_B"/>
    <property type="match status" value="1"/>
</dbReference>
<dbReference type="Gene3D" id="3.60.15.10">
    <property type="entry name" value="Ribonuclease Z/Hydroxyacylglutathione hydrolase-like"/>
    <property type="match status" value="1"/>
</dbReference>
<evidence type="ECO:0000313" key="5">
    <source>
        <dbReference type="Proteomes" id="UP000230775"/>
    </source>
</evidence>
<dbReference type="SUPFAM" id="SSF56281">
    <property type="entry name" value="Metallo-hydrolase/oxidoreductase"/>
    <property type="match status" value="1"/>
</dbReference>
<dbReference type="PANTHER" id="PTHR11203:SF37">
    <property type="entry name" value="INTEGRATOR COMPLEX SUBUNIT 11"/>
    <property type="match status" value="1"/>
</dbReference>
<dbReference type="Gene3D" id="3.40.50.10890">
    <property type="match status" value="1"/>
</dbReference>
<dbReference type="InterPro" id="IPR036866">
    <property type="entry name" value="RibonucZ/Hydroxyglut_hydro"/>
</dbReference>
<dbReference type="Pfam" id="PF07521">
    <property type="entry name" value="RMMBL"/>
    <property type="match status" value="1"/>
</dbReference>
<name>A0A2H0WQA9_9BACT</name>
<dbReference type="Pfam" id="PF10996">
    <property type="entry name" value="Beta-Casp"/>
    <property type="match status" value="1"/>
</dbReference>
<dbReference type="GO" id="GO:0016787">
    <property type="term" value="F:hydrolase activity"/>
    <property type="evidence" value="ECO:0007669"/>
    <property type="project" value="UniProtKB-KW"/>
</dbReference>
<accession>A0A2H0WQA9</accession>
<dbReference type="PANTHER" id="PTHR11203">
    <property type="entry name" value="CLEAVAGE AND POLYADENYLATION SPECIFICITY FACTOR FAMILY MEMBER"/>
    <property type="match status" value="1"/>
</dbReference>
<gene>
    <name evidence="4" type="ORF">COT64_00710</name>
</gene>